<dbReference type="EMBL" id="LRQV01000035">
    <property type="protein sequence ID" value="KXK61700.1"/>
    <property type="molecule type" value="Genomic_DNA"/>
</dbReference>
<sequence>MAVLVPAMAYAPLDPPGPAFDGPPWIVWSTAILLGLPAAARQRWPRPVLTLVLAVAVGATVAAVTGTAAIWAGLLAEPPRRQA</sequence>
<keyword evidence="1" id="KW-0472">Membrane</keyword>
<gene>
    <name evidence="2" type="ORF">AWW66_12345</name>
</gene>
<organism evidence="2 3">
    <name type="scientific">Micromonospora rosaria</name>
    <dbReference type="NCBI Taxonomy" id="47874"/>
    <lineage>
        <taxon>Bacteria</taxon>
        <taxon>Bacillati</taxon>
        <taxon>Actinomycetota</taxon>
        <taxon>Actinomycetes</taxon>
        <taxon>Micromonosporales</taxon>
        <taxon>Micromonosporaceae</taxon>
        <taxon>Micromonospora</taxon>
    </lineage>
</organism>
<keyword evidence="1" id="KW-0812">Transmembrane</keyword>
<keyword evidence="1" id="KW-1133">Transmembrane helix</keyword>
<feature type="transmembrane region" description="Helical" evidence="1">
    <location>
        <begin position="22"/>
        <end position="39"/>
    </location>
</feature>
<dbReference type="RefSeq" id="WP_067364503.1">
    <property type="nucleotide sequence ID" value="NZ_JBIUBN010000029.1"/>
</dbReference>
<evidence type="ECO:0000256" key="1">
    <source>
        <dbReference type="SAM" id="Phobius"/>
    </source>
</evidence>
<feature type="transmembrane region" description="Helical" evidence="1">
    <location>
        <begin position="51"/>
        <end position="74"/>
    </location>
</feature>
<evidence type="ECO:0000313" key="2">
    <source>
        <dbReference type="EMBL" id="KXK61700.1"/>
    </source>
</evidence>
<evidence type="ECO:0000313" key="3">
    <source>
        <dbReference type="Proteomes" id="UP000070620"/>
    </source>
</evidence>
<comment type="caution">
    <text evidence="2">The sequence shown here is derived from an EMBL/GenBank/DDBJ whole genome shotgun (WGS) entry which is preliminary data.</text>
</comment>
<name>A0A136PT77_9ACTN</name>
<protein>
    <submittedName>
        <fullName evidence="2">Uncharacterized protein</fullName>
    </submittedName>
</protein>
<accession>A0A136PT77</accession>
<dbReference type="Proteomes" id="UP000070620">
    <property type="component" value="Unassembled WGS sequence"/>
</dbReference>
<dbReference type="AlphaFoldDB" id="A0A136PT77"/>
<proteinExistence type="predicted"/>
<keyword evidence="3" id="KW-1185">Reference proteome</keyword>
<reference evidence="2 3" key="1">
    <citation type="submission" date="2016-01" db="EMBL/GenBank/DDBJ databases">
        <title>Whole genome sequence and analysis of Micromonospora rosaria DSM 803, which can produce antibacterial substance rosamicin.</title>
        <authorList>
            <person name="Yang H."/>
            <person name="He X."/>
            <person name="Zhu D."/>
        </authorList>
    </citation>
    <scope>NUCLEOTIDE SEQUENCE [LARGE SCALE GENOMIC DNA]</scope>
    <source>
        <strain evidence="2 3">DSM 803</strain>
    </source>
</reference>